<dbReference type="PANTHER" id="PTHR47633">
    <property type="entry name" value="IMMUNOGLOBULIN"/>
    <property type="match status" value="1"/>
</dbReference>
<dbReference type="InterPro" id="IPR003599">
    <property type="entry name" value="Ig_sub"/>
</dbReference>
<evidence type="ECO:0000256" key="3">
    <source>
        <dbReference type="ARBA" id="ARBA00022741"/>
    </source>
</evidence>
<evidence type="ECO:0000256" key="6">
    <source>
        <dbReference type="SAM" id="MobiDB-lite"/>
    </source>
</evidence>
<dbReference type="Pfam" id="PF07679">
    <property type="entry name" value="I-set"/>
    <property type="match status" value="2"/>
</dbReference>
<feature type="domain" description="Ig-like" evidence="7">
    <location>
        <begin position="152"/>
        <end position="228"/>
    </location>
</feature>
<reference evidence="8" key="2">
    <citation type="submission" date="2014-03" db="EMBL/GenBank/DDBJ databases">
        <authorList>
            <person name="Genoscope - CEA"/>
        </authorList>
    </citation>
    <scope>NUCLEOTIDE SEQUENCE</scope>
</reference>
<dbReference type="PaxDb" id="8022-A0A061A7Z0"/>
<evidence type="ECO:0000313" key="8">
    <source>
        <dbReference type="EMBL" id="CDR18474.1"/>
    </source>
</evidence>
<evidence type="ECO:0000313" key="9">
    <source>
        <dbReference type="Proteomes" id="UP000193380"/>
    </source>
</evidence>
<sequence length="228" mass="24973">MTQVHGGKPSSLPLVEVTSPLQSDEEYLSPLEEVMEIGEPPSRGVGPQSKYAFFKDPPSFQAALNDHGVTEGQEVTMSVKVRGQPKPMVYWLRDKGTLKTNGRFIVRETEDGTSEMIITSAQRSDAGLYTCKIINEYGTKQSECKLEVKASPAQEALAIIRDVQDVAVTAGESAMFECHMTGPLDVEVDWLSNGKLVQPALLNCKMTFNGKRWVGLDQGSPNLLSLQP</sequence>
<feature type="region of interest" description="Disordered" evidence="6">
    <location>
        <begin position="1"/>
        <end position="21"/>
    </location>
</feature>
<comment type="similarity">
    <text evidence="1">Belongs to the protein kinase superfamily. CAMK Ser/Thr protein kinase family.</text>
</comment>
<keyword evidence="4" id="KW-0067">ATP-binding</keyword>
<reference evidence="8" key="1">
    <citation type="journal article" date="2014" name="Nat. Commun.">
        <title>The rainbow trout genome provides novel insights into evolution after whole-genome duplication in vertebrates.</title>
        <authorList>
            <person name="Berthelot C."/>
            <person name="Brunet F."/>
            <person name="Chalopin D."/>
            <person name="Juanchich A."/>
            <person name="Bernard M."/>
            <person name="Noel B."/>
            <person name="Bento P."/>
            <person name="Da Silva C."/>
            <person name="Labadie K."/>
            <person name="Alberti A."/>
            <person name="Aury J.M."/>
            <person name="Louis A."/>
            <person name="Dehais P."/>
            <person name="Bardou P."/>
            <person name="Montfort J."/>
            <person name="Klopp C."/>
            <person name="Cabau C."/>
            <person name="Gaspin C."/>
            <person name="Thorgaard G.H."/>
            <person name="Boussaha M."/>
            <person name="Quillet E."/>
            <person name="Guyomard R."/>
            <person name="Galiana D."/>
            <person name="Bobe J."/>
            <person name="Volff J.N."/>
            <person name="Genet C."/>
            <person name="Wincker P."/>
            <person name="Jaillon O."/>
            <person name="Roest Crollius H."/>
            <person name="Guiguen Y."/>
        </authorList>
    </citation>
    <scope>NUCLEOTIDE SEQUENCE [LARGE SCALE GENOMIC DNA]</scope>
</reference>
<dbReference type="InterPro" id="IPR013783">
    <property type="entry name" value="Ig-like_fold"/>
</dbReference>
<dbReference type="InterPro" id="IPR013098">
    <property type="entry name" value="Ig_I-set"/>
</dbReference>
<name>A0A061A7Z0_ONCMY</name>
<dbReference type="AlphaFoldDB" id="A0A061A7Z0"/>
<dbReference type="InterPro" id="IPR003598">
    <property type="entry name" value="Ig_sub2"/>
</dbReference>
<dbReference type="InterPro" id="IPR036179">
    <property type="entry name" value="Ig-like_dom_sf"/>
</dbReference>
<evidence type="ECO:0000256" key="5">
    <source>
        <dbReference type="ARBA" id="ARBA00023319"/>
    </source>
</evidence>
<gene>
    <name evidence="8" type="ORF">GSONMT00021344001</name>
</gene>
<dbReference type="SMART" id="SM00408">
    <property type="entry name" value="IGc2"/>
    <property type="match status" value="1"/>
</dbReference>
<dbReference type="PROSITE" id="PS50835">
    <property type="entry name" value="IG_LIKE"/>
    <property type="match status" value="2"/>
</dbReference>
<dbReference type="SMART" id="SM00409">
    <property type="entry name" value="IG"/>
    <property type="match status" value="1"/>
</dbReference>
<feature type="domain" description="Ig-like" evidence="7">
    <location>
        <begin position="58"/>
        <end position="147"/>
    </location>
</feature>
<dbReference type="SUPFAM" id="SSF48726">
    <property type="entry name" value="Immunoglobulin"/>
    <property type="match status" value="2"/>
</dbReference>
<organism evidence="8 9">
    <name type="scientific">Oncorhynchus mykiss</name>
    <name type="common">Rainbow trout</name>
    <name type="synonym">Salmo gairdneri</name>
    <dbReference type="NCBI Taxonomy" id="8022"/>
    <lineage>
        <taxon>Eukaryota</taxon>
        <taxon>Metazoa</taxon>
        <taxon>Chordata</taxon>
        <taxon>Craniata</taxon>
        <taxon>Vertebrata</taxon>
        <taxon>Euteleostomi</taxon>
        <taxon>Actinopterygii</taxon>
        <taxon>Neopterygii</taxon>
        <taxon>Teleostei</taxon>
        <taxon>Protacanthopterygii</taxon>
        <taxon>Salmoniformes</taxon>
        <taxon>Salmonidae</taxon>
        <taxon>Salmoninae</taxon>
        <taxon>Oncorhynchus</taxon>
    </lineage>
</organism>
<dbReference type="STRING" id="8022.A0A061A7Z0"/>
<dbReference type="Proteomes" id="UP000193380">
    <property type="component" value="Unassembled WGS sequence"/>
</dbReference>
<evidence type="ECO:0000259" key="7">
    <source>
        <dbReference type="PROSITE" id="PS50835"/>
    </source>
</evidence>
<protein>
    <recommendedName>
        <fullName evidence="7">Ig-like domain-containing protein</fullName>
    </recommendedName>
</protein>
<dbReference type="Gene3D" id="2.60.40.10">
    <property type="entry name" value="Immunoglobulins"/>
    <property type="match status" value="2"/>
</dbReference>
<dbReference type="FunFam" id="2.60.40.10:FF:000145">
    <property type="entry name" value="Myosin light chain kinase, smooth muscle"/>
    <property type="match status" value="1"/>
</dbReference>
<evidence type="ECO:0000256" key="4">
    <source>
        <dbReference type="ARBA" id="ARBA00022840"/>
    </source>
</evidence>
<dbReference type="EMBL" id="FR978564">
    <property type="protein sequence ID" value="CDR18474.1"/>
    <property type="molecule type" value="Genomic_DNA"/>
</dbReference>
<dbReference type="InterPro" id="IPR007110">
    <property type="entry name" value="Ig-like_dom"/>
</dbReference>
<keyword evidence="2" id="KW-0677">Repeat</keyword>
<dbReference type="GO" id="GO:0005524">
    <property type="term" value="F:ATP binding"/>
    <property type="evidence" value="ECO:0007669"/>
    <property type="project" value="UniProtKB-KW"/>
</dbReference>
<evidence type="ECO:0000256" key="2">
    <source>
        <dbReference type="ARBA" id="ARBA00022737"/>
    </source>
</evidence>
<evidence type="ECO:0000256" key="1">
    <source>
        <dbReference type="ARBA" id="ARBA00006692"/>
    </source>
</evidence>
<proteinExistence type="inferred from homology"/>
<keyword evidence="3" id="KW-0547">Nucleotide-binding</keyword>
<keyword evidence="5" id="KW-0393">Immunoglobulin domain</keyword>
<accession>A0A061A7Z0</accession>